<accession>A0A1I7X2X2</accession>
<organism evidence="2 3">
    <name type="scientific">Heterorhabditis bacteriophora</name>
    <name type="common">Entomopathogenic nematode worm</name>
    <dbReference type="NCBI Taxonomy" id="37862"/>
    <lineage>
        <taxon>Eukaryota</taxon>
        <taxon>Metazoa</taxon>
        <taxon>Ecdysozoa</taxon>
        <taxon>Nematoda</taxon>
        <taxon>Chromadorea</taxon>
        <taxon>Rhabditida</taxon>
        <taxon>Rhabditina</taxon>
        <taxon>Rhabditomorpha</taxon>
        <taxon>Strongyloidea</taxon>
        <taxon>Heterorhabditidae</taxon>
        <taxon>Heterorhabditis</taxon>
    </lineage>
</organism>
<name>A0A1I7X2X2_HETBA</name>
<reference evidence="3" key="1">
    <citation type="submission" date="2016-11" db="UniProtKB">
        <authorList>
            <consortium name="WormBaseParasite"/>
        </authorList>
    </citation>
    <scope>IDENTIFICATION</scope>
</reference>
<dbReference type="AlphaFoldDB" id="A0A1I7X2X2"/>
<evidence type="ECO:0000313" key="3">
    <source>
        <dbReference type="WBParaSite" id="Hba_11947"/>
    </source>
</evidence>
<sequence length="292" mass="33622">MRFNICIRTFGGPCTCYNEHTYTTLTLNSRLMSVEHSSPNPHEKINRGASYRIAAYFYDGKTTQLFGCPYHTSWYISTDHECTIEDNLFFHCPKLDDNVYLILEIVENDNGELITVAWGKMNIGRVYAPIAEYSKVPQGMDIEMQVVLFILKLNLGSPKILTFSSHFDGETTSSGVLHCSLYSHKSLLKAVDYFPDYCIVGNQDDIPGLRNNNRAVCSYVFPFFSHLKIIKINTDRLYRENGTFSGGRQSMQVIERRLRISMSRSLLLSYKYSDFVFILGFTMVMRFSLNLW</sequence>
<keyword evidence="2" id="KW-1185">Reference proteome</keyword>
<dbReference type="WBParaSite" id="Hba_11947">
    <property type="protein sequence ID" value="Hba_11947"/>
    <property type="gene ID" value="Hba_11947"/>
</dbReference>
<dbReference type="Proteomes" id="UP000095283">
    <property type="component" value="Unplaced"/>
</dbReference>
<keyword evidence="1" id="KW-0472">Membrane</keyword>
<proteinExistence type="predicted"/>
<keyword evidence="1" id="KW-1133">Transmembrane helix</keyword>
<protein>
    <submittedName>
        <fullName evidence="3">Uncharacterized protein</fullName>
    </submittedName>
</protein>
<feature type="transmembrane region" description="Helical" evidence="1">
    <location>
        <begin position="266"/>
        <end position="289"/>
    </location>
</feature>
<keyword evidence="1" id="KW-0812">Transmembrane</keyword>
<evidence type="ECO:0000313" key="2">
    <source>
        <dbReference type="Proteomes" id="UP000095283"/>
    </source>
</evidence>
<evidence type="ECO:0000256" key="1">
    <source>
        <dbReference type="SAM" id="Phobius"/>
    </source>
</evidence>